<comment type="caution">
    <text evidence="1">The sequence shown here is derived from an EMBL/GenBank/DDBJ whole genome shotgun (WGS) entry which is preliminary data.</text>
</comment>
<dbReference type="Proteomes" id="UP001147760">
    <property type="component" value="Unassembled WGS sequence"/>
</dbReference>
<sequence>MPDPNLEKKKWRARFCLDDTSSKLTEAAVVVALASKLPRVVAQTIGEAFSIRETKKNRPDQEYSINYHESSVIDRELSTINYKHSMIDYDYSMLHYIRYNPIQVESSIRVGDIETIVGGIGTILIYSVSPRENKAPKVFYYNNERSASNKVKNIIKAEGY</sequence>
<accession>A0A9W9WT06</accession>
<evidence type="ECO:0000313" key="2">
    <source>
        <dbReference type="Proteomes" id="UP001147760"/>
    </source>
</evidence>
<reference evidence="1" key="2">
    <citation type="journal article" date="2023" name="IMA Fungus">
        <title>Comparative genomic study of the Penicillium genus elucidates a diverse pangenome and 15 lateral gene transfer events.</title>
        <authorList>
            <person name="Petersen C."/>
            <person name="Sorensen T."/>
            <person name="Nielsen M.R."/>
            <person name="Sondergaard T.E."/>
            <person name="Sorensen J.L."/>
            <person name="Fitzpatrick D.A."/>
            <person name="Frisvad J.C."/>
            <person name="Nielsen K.L."/>
        </authorList>
    </citation>
    <scope>NUCLEOTIDE SEQUENCE</scope>
    <source>
        <strain evidence="1">IBT 17660</strain>
    </source>
</reference>
<dbReference type="OrthoDB" id="2663223at2759"/>
<keyword evidence="2" id="KW-1185">Reference proteome</keyword>
<gene>
    <name evidence="1" type="ORF">N7530_007099</name>
</gene>
<name>A0A9W9WT06_9EURO</name>
<evidence type="ECO:0000313" key="1">
    <source>
        <dbReference type="EMBL" id="KAJ5473098.1"/>
    </source>
</evidence>
<protein>
    <submittedName>
        <fullName evidence="1">Uncharacterized protein</fullName>
    </submittedName>
</protein>
<dbReference type="AlphaFoldDB" id="A0A9W9WT06"/>
<feature type="non-terminal residue" evidence="1">
    <location>
        <position position="1"/>
    </location>
</feature>
<organism evidence="1 2">
    <name type="scientific">Penicillium desertorum</name>
    <dbReference type="NCBI Taxonomy" id="1303715"/>
    <lineage>
        <taxon>Eukaryota</taxon>
        <taxon>Fungi</taxon>
        <taxon>Dikarya</taxon>
        <taxon>Ascomycota</taxon>
        <taxon>Pezizomycotina</taxon>
        <taxon>Eurotiomycetes</taxon>
        <taxon>Eurotiomycetidae</taxon>
        <taxon>Eurotiales</taxon>
        <taxon>Aspergillaceae</taxon>
        <taxon>Penicillium</taxon>
    </lineage>
</organism>
<reference evidence="1" key="1">
    <citation type="submission" date="2022-12" db="EMBL/GenBank/DDBJ databases">
        <authorList>
            <person name="Petersen C."/>
        </authorList>
    </citation>
    <scope>NUCLEOTIDE SEQUENCE</scope>
    <source>
        <strain evidence="1">IBT 17660</strain>
    </source>
</reference>
<proteinExistence type="predicted"/>
<dbReference type="EMBL" id="JAPWDO010000004">
    <property type="protein sequence ID" value="KAJ5473098.1"/>
    <property type="molecule type" value="Genomic_DNA"/>
</dbReference>